<dbReference type="InterPro" id="IPR003016">
    <property type="entry name" value="2-oxoA_DH_lipoyl-BS"/>
</dbReference>
<keyword evidence="2" id="KW-0808">Transferase</keyword>
<evidence type="ECO:0000256" key="4">
    <source>
        <dbReference type="ARBA" id="ARBA00023315"/>
    </source>
</evidence>
<reference evidence="6 7" key="1">
    <citation type="submission" date="2018-09" db="EMBL/GenBank/DDBJ databases">
        <title>Genome sequencing of Nocardioides immobilis CCTCC AB 2017083 for comparison to Nocardioides silvaticus.</title>
        <authorList>
            <person name="Li C."/>
            <person name="Wang G."/>
        </authorList>
    </citation>
    <scope>NUCLEOTIDE SEQUENCE [LARGE SCALE GENOMIC DNA]</scope>
    <source>
        <strain evidence="6 7">CCTCC AB 2017083</strain>
    </source>
</reference>
<comment type="caution">
    <text evidence="6">The sequence shown here is derived from an EMBL/GenBank/DDBJ whole genome shotgun (WGS) entry which is preliminary data.</text>
</comment>
<dbReference type="Pfam" id="PF00364">
    <property type="entry name" value="Biotin_lipoyl"/>
    <property type="match status" value="1"/>
</dbReference>
<keyword evidence="7" id="KW-1185">Reference proteome</keyword>
<gene>
    <name evidence="6" type="ORF">D0Z08_05310</name>
</gene>
<name>A0A417Y717_9ACTN</name>
<dbReference type="RefSeq" id="WP_118923359.1">
    <property type="nucleotide sequence ID" value="NZ_QXGH01000010.1"/>
</dbReference>
<dbReference type="EMBL" id="QXGH01000010">
    <property type="protein sequence ID" value="RHW28385.1"/>
    <property type="molecule type" value="Genomic_DNA"/>
</dbReference>
<dbReference type="InterPro" id="IPR011053">
    <property type="entry name" value="Single_hybrid_motif"/>
</dbReference>
<keyword evidence="4" id="KW-0012">Acyltransferase</keyword>
<comment type="cofactor">
    <cofactor evidence="1">
        <name>(R)-lipoate</name>
        <dbReference type="ChEBI" id="CHEBI:83088"/>
    </cofactor>
</comment>
<feature type="domain" description="Lipoyl-binding" evidence="5">
    <location>
        <begin position="1"/>
        <end position="76"/>
    </location>
</feature>
<dbReference type="AlphaFoldDB" id="A0A417Y717"/>
<evidence type="ECO:0000259" key="5">
    <source>
        <dbReference type="PROSITE" id="PS50968"/>
    </source>
</evidence>
<dbReference type="PROSITE" id="PS50968">
    <property type="entry name" value="BIOTINYL_LIPOYL"/>
    <property type="match status" value="1"/>
</dbReference>
<dbReference type="OrthoDB" id="9805770at2"/>
<proteinExistence type="predicted"/>
<dbReference type="Gene3D" id="2.40.50.100">
    <property type="match status" value="1"/>
</dbReference>
<dbReference type="GO" id="GO:0031405">
    <property type="term" value="F:lipoic acid binding"/>
    <property type="evidence" value="ECO:0007669"/>
    <property type="project" value="TreeGrafter"/>
</dbReference>
<dbReference type="GO" id="GO:0005737">
    <property type="term" value="C:cytoplasm"/>
    <property type="evidence" value="ECO:0007669"/>
    <property type="project" value="TreeGrafter"/>
</dbReference>
<keyword evidence="3" id="KW-0450">Lipoyl</keyword>
<organism evidence="6 7">
    <name type="scientific">Nocardioides immobilis</name>
    <dbReference type="NCBI Taxonomy" id="2049295"/>
    <lineage>
        <taxon>Bacteria</taxon>
        <taxon>Bacillati</taxon>
        <taxon>Actinomycetota</taxon>
        <taxon>Actinomycetes</taxon>
        <taxon>Propionibacteriales</taxon>
        <taxon>Nocardioidaceae</taxon>
        <taxon>Nocardioides</taxon>
    </lineage>
</organism>
<dbReference type="PANTHER" id="PTHR43178:SF5">
    <property type="entry name" value="LIPOAMIDE ACYLTRANSFERASE COMPONENT OF BRANCHED-CHAIN ALPHA-KETO ACID DEHYDROGENASE COMPLEX, MITOCHONDRIAL"/>
    <property type="match status" value="1"/>
</dbReference>
<evidence type="ECO:0000313" key="6">
    <source>
        <dbReference type="EMBL" id="RHW28385.1"/>
    </source>
</evidence>
<dbReference type="SUPFAM" id="SSF51230">
    <property type="entry name" value="Single hybrid motif"/>
    <property type="match status" value="1"/>
</dbReference>
<evidence type="ECO:0000256" key="2">
    <source>
        <dbReference type="ARBA" id="ARBA00022679"/>
    </source>
</evidence>
<dbReference type="InterPro" id="IPR000089">
    <property type="entry name" value="Biotin_lipoyl"/>
</dbReference>
<protein>
    <submittedName>
        <fullName evidence="6">Biotin attachment protein</fullName>
    </submittedName>
</protein>
<evidence type="ECO:0000256" key="1">
    <source>
        <dbReference type="ARBA" id="ARBA00001938"/>
    </source>
</evidence>
<dbReference type="GO" id="GO:0016407">
    <property type="term" value="F:acetyltransferase activity"/>
    <property type="evidence" value="ECO:0007669"/>
    <property type="project" value="TreeGrafter"/>
</dbReference>
<evidence type="ECO:0000256" key="3">
    <source>
        <dbReference type="ARBA" id="ARBA00022823"/>
    </source>
</evidence>
<dbReference type="CDD" id="cd06849">
    <property type="entry name" value="lipoyl_domain"/>
    <property type="match status" value="1"/>
</dbReference>
<accession>A0A417Y717</accession>
<dbReference type="PROSITE" id="PS00189">
    <property type="entry name" value="LIPOYL"/>
    <property type="match status" value="1"/>
</dbReference>
<sequence>MSDIVVPQWGLTMEEATLVAWLKEVGDHVDEGEPIAELETDKTTAELESPFAGTVTELLVEENIDVVPGQVVARLADD</sequence>
<dbReference type="InterPro" id="IPR050743">
    <property type="entry name" value="2-oxoacid_DH_E2_comp"/>
</dbReference>
<dbReference type="PANTHER" id="PTHR43178">
    <property type="entry name" value="DIHYDROLIPOAMIDE ACETYLTRANSFERASE COMPONENT OF PYRUVATE DEHYDROGENASE COMPLEX"/>
    <property type="match status" value="1"/>
</dbReference>
<evidence type="ECO:0000313" key="7">
    <source>
        <dbReference type="Proteomes" id="UP000283644"/>
    </source>
</evidence>
<dbReference type="Proteomes" id="UP000283644">
    <property type="component" value="Unassembled WGS sequence"/>
</dbReference>